<evidence type="ECO:0000256" key="4">
    <source>
        <dbReference type="ARBA" id="ARBA00022723"/>
    </source>
</evidence>
<reference evidence="9 10" key="1">
    <citation type="submission" date="2018-08" db="EMBL/GenBank/DDBJ databases">
        <title>Genome sequencing of X. nasturtii WHRI 8984.</title>
        <authorList>
            <person name="Studholme D.J."/>
            <person name="Mchugh J."/>
            <person name="Vicente J."/>
        </authorList>
    </citation>
    <scope>NUCLEOTIDE SEQUENCE [LARGE SCALE GENOMIC DNA]</scope>
    <source>
        <strain evidence="9 10">WHRI 8984</strain>
    </source>
</reference>
<dbReference type="Pfam" id="PF00962">
    <property type="entry name" value="A_deaminase"/>
    <property type="match status" value="1"/>
</dbReference>
<feature type="domain" description="Adenosine deaminase" evidence="8">
    <location>
        <begin position="157"/>
        <end position="454"/>
    </location>
</feature>
<protein>
    <recommendedName>
        <fullName evidence="3">adenosine deaminase</fullName>
        <ecNumber evidence="3">3.5.4.4</ecNumber>
    </recommendedName>
</protein>
<dbReference type="AlphaFoldDB" id="A0A3E1KQ39"/>
<feature type="signal peptide" evidence="7">
    <location>
        <begin position="1"/>
        <end position="22"/>
    </location>
</feature>
<dbReference type="GO" id="GO:0004000">
    <property type="term" value="F:adenosine deaminase activity"/>
    <property type="evidence" value="ECO:0007669"/>
    <property type="project" value="UniProtKB-ARBA"/>
</dbReference>
<keyword evidence="5" id="KW-0378">Hydrolase</keyword>
<keyword evidence="4" id="KW-0479">Metal-binding</keyword>
<dbReference type="SUPFAM" id="SSF51556">
    <property type="entry name" value="Metallo-dependent hydrolases"/>
    <property type="match status" value="1"/>
</dbReference>
<gene>
    <name evidence="9" type="ORF">DZD52_03860</name>
</gene>
<evidence type="ECO:0000256" key="1">
    <source>
        <dbReference type="ARBA" id="ARBA00001947"/>
    </source>
</evidence>
<evidence type="ECO:0000313" key="10">
    <source>
        <dbReference type="Proteomes" id="UP000259570"/>
    </source>
</evidence>
<comment type="caution">
    <text evidence="9">The sequence shown here is derived from an EMBL/GenBank/DDBJ whole genome shotgun (WGS) entry which is preliminary data.</text>
</comment>
<accession>A0A3E1KQ39</accession>
<dbReference type="RefSeq" id="WP_116905108.1">
    <property type="nucleotide sequence ID" value="NZ_CP142084.2"/>
</dbReference>
<dbReference type="InterPro" id="IPR001365">
    <property type="entry name" value="A_deaminase_dom"/>
</dbReference>
<dbReference type="GO" id="GO:0005829">
    <property type="term" value="C:cytosol"/>
    <property type="evidence" value="ECO:0007669"/>
    <property type="project" value="TreeGrafter"/>
</dbReference>
<evidence type="ECO:0000313" key="9">
    <source>
        <dbReference type="EMBL" id="RFF41488.1"/>
    </source>
</evidence>
<organism evidence="9 10">
    <name type="scientific">Xanthomonas nasturtii</name>
    <dbReference type="NCBI Taxonomy" id="1843581"/>
    <lineage>
        <taxon>Bacteria</taxon>
        <taxon>Pseudomonadati</taxon>
        <taxon>Pseudomonadota</taxon>
        <taxon>Gammaproteobacteria</taxon>
        <taxon>Lysobacterales</taxon>
        <taxon>Lysobacteraceae</taxon>
        <taxon>Xanthomonas</taxon>
    </lineage>
</organism>
<dbReference type="GO" id="GO:0046103">
    <property type="term" value="P:inosine biosynthetic process"/>
    <property type="evidence" value="ECO:0007669"/>
    <property type="project" value="TreeGrafter"/>
</dbReference>
<dbReference type="InterPro" id="IPR006330">
    <property type="entry name" value="Ado/ade_deaminase"/>
</dbReference>
<keyword evidence="6" id="KW-0862">Zinc</keyword>
<evidence type="ECO:0000256" key="5">
    <source>
        <dbReference type="ARBA" id="ARBA00022801"/>
    </source>
</evidence>
<dbReference type="STRING" id="1843581.A7D16_18695"/>
<dbReference type="PANTHER" id="PTHR11409:SF43">
    <property type="entry name" value="ADENOSINE DEAMINASE"/>
    <property type="match status" value="1"/>
</dbReference>
<evidence type="ECO:0000256" key="7">
    <source>
        <dbReference type="SAM" id="SignalP"/>
    </source>
</evidence>
<evidence type="ECO:0000256" key="6">
    <source>
        <dbReference type="ARBA" id="ARBA00022833"/>
    </source>
</evidence>
<dbReference type="GO" id="GO:0043103">
    <property type="term" value="P:hypoxanthine salvage"/>
    <property type="evidence" value="ECO:0007669"/>
    <property type="project" value="TreeGrafter"/>
</dbReference>
<comment type="similarity">
    <text evidence="2">Belongs to the metallo-dependent hydrolases superfamily. Adenosine and AMP deaminases family.</text>
</comment>
<dbReference type="Gene3D" id="3.20.20.140">
    <property type="entry name" value="Metal-dependent hydrolases"/>
    <property type="match status" value="1"/>
</dbReference>
<evidence type="ECO:0000256" key="2">
    <source>
        <dbReference type="ARBA" id="ARBA00006676"/>
    </source>
</evidence>
<name>A0A3E1KQ39_9XANT</name>
<dbReference type="OrthoDB" id="105475at2"/>
<dbReference type="EC" id="3.5.4.4" evidence="3"/>
<dbReference type="GeneID" id="97209849"/>
<dbReference type="GO" id="GO:0046872">
    <property type="term" value="F:metal ion binding"/>
    <property type="evidence" value="ECO:0007669"/>
    <property type="project" value="UniProtKB-KW"/>
</dbReference>
<comment type="cofactor">
    <cofactor evidence="1">
        <name>Zn(2+)</name>
        <dbReference type="ChEBI" id="CHEBI:29105"/>
    </cofactor>
</comment>
<feature type="chain" id="PRO_5017660623" description="adenosine deaminase" evidence="7">
    <location>
        <begin position="23"/>
        <end position="531"/>
    </location>
</feature>
<evidence type="ECO:0000259" key="8">
    <source>
        <dbReference type="Pfam" id="PF00962"/>
    </source>
</evidence>
<dbReference type="InterPro" id="IPR032466">
    <property type="entry name" value="Metal_Hydrolase"/>
</dbReference>
<dbReference type="PANTHER" id="PTHR11409">
    <property type="entry name" value="ADENOSINE DEAMINASE"/>
    <property type="match status" value="1"/>
</dbReference>
<proteinExistence type="inferred from homology"/>
<dbReference type="Proteomes" id="UP000259570">
    <property type="component" value="Unassembled WGS sequence"/>
</dbReference>
<evidence type="ECO:0000256" key="3">
    <source>
        <dbReference type="ARBA" id="ARBA00012784"/>
    </source>
</evidence>
<keyword evidence="7" id="KW-0732">Signal</keyword>
<dbReference type="GO" id="GO:0006154">
    <property type="term" value="P:adenosine catabolic process"/>
    <property type="evidence" value="ECO:0007669"/>
    <property type="project" value="TreeGrafter"/>
</dbReference>
<sequence>MPLLHRCLILSMCVVLPAIAQARPASTAAQQREQQVAHLFREAAGQPAQLRTWLQAMPKGGDLHNHLSGSVYAEEYLQWASDDGACVQLDDLSLRAPPCGAGQEPASGLAARNAALYGRVVDSLSMRKFLPSPAQPTGHGQFFSTFGKFDAVVRARVADTVAAVLDQAARDRVPYVEIIANPPQMDQAATRMQALPWKGEDDAANLRALQADLPPLVLAAQHALADTDAQVRRVLRCDQADARPGCSVVYRYVPYVLRVLPQPMVFGQMALAHALIAAGGSRAVALNIVAPEDNPVALADYARHMAMFRFFATRYPGVPLSLHAGELALGLVPPVQLRSHIRQAVDAGARRIGHGVDLPYEDDADALLQRMRREQVAVEINLTSNDVILGVKGATHPLALYLRAGVPVVLSTDDAGVSRADMTHEYQRAMQEQGIDYPTLKQLARNGLTYSFLPGTSLWSANGKAAHACATALQRDTDDAACQAFRQGSEKARLQWQLESDLAQYERMLLAQQHAGACQVRARSRAMKRYR</sequence>
<dbReference type="EMBL" id="QUZM01000005">
    <property type="protein sequence ID" value="RFF41488.1"/>
    <property type="molecule type" value="Genomic_DNA"/>
</dbReference>